<dbReference type="EMBL" id="NPDR01000010">
    <property type="protein sequence ID" value="PJZ47791.1"/>
    <property type="molecule type" value="Genomic_DNA"/>
</dbReference>
<evidence type="ECO:0000313" key="2">
    <source>
        <dbReference type="Proteomes" id="UP000231926"/>
    </source>
</evidence>
<reference evidence="1 2" key="1">
    <citation type="submission" date="2017-07" db="EMBL/GenBank/DDBJ databases">
        <title>Leptospira spp. isolated from tropical soils.</title>
        <authorList>
            <person name="Thibeaux R."/>
            <person name="Iraola G."/>
            <person name="Ferres I."/>
            <person name="Bierque E."/>
            <person name="Girault D."/>
            <person name="Soupe-Gilbert M.-E."/>
            <person name="Picardeau M."/>
            <person name="Goarant C."/>
        </authorList>
    </citation>
    <scope>NUCLEOTIDE SEQUENCE [LARGE SCALE GENOMIC DNA]</scope>
    <source>
        <strain evidence="1 2">FH4-C-A2</strain>
    </source>
</reference>
<sequence>MSESIALIIGGSGAAGHSAIEAIREYSSKTGQTWKVYSTTSGESQVQGSDKTIPLIKLEEPEQAVSNIQKFLNNENAKVDLLIYTPARGNLGYPVSETPDEDIIATAKFCLDPMLDLEKKLNPRITVGYSAYYYLPHLLTFYGSLAFIKKKMEEWAVQKPDSRKIIRAGTFFSQSVRGITIILQRLAKSSPHPDLQKLMEEQKTSGKKFGDFFIDYIQQKENQSFGKNFPSIPYRITEPKDLKIALLKILEGEKAPIVSLVGDWIWTEDKLPEMPEYLKKR</sequence>
<proteinExistence type="predicted"/>
<dbReference type="Proteomes" id="UP000231926">
    <property type="component" value="Unassembled WGS sequence"/>
</dbReference>
<accession>A0A2M9Y897</accession>
<protein>
    <recommendedName>
        <fullName evidence="3">Short-chain dehydrogenase</fullName>
    </recommendedName>
</protein>
<name>A0A2M9Y897_9LEPT</name>
<comment type="caution">
    <text evidence="1">The sequence shown here is derived from an EMBL/GenBank/DDBJ whole genome shotgun (WGS) entry which is preliminary data.</text>
</comment>
<dbReference type="AlphaFoldDB" id="A0A2M9Y897"/>
<organism evidence="1 2">
    <name type="scientific">Leptospira saintgironsiae</name>
    <dbReference type="NCBI Taxonomy" id="2023183"/>
    <lineage>
        <taxon>Bacteria</taxon>
        <taxon>Pseudomonadati</taxon>
        <taxon>Spirochaetota</taxon>
        <taxon>Spirochaetia</taxon>
        <taxon>Leptospirales</taxon>
        <taxon>Leptospiraceae</taxon>
        <taxon>Leptospira</taxon>
    </lineage>
</organism>
<gene>
    <name evidence="1" type="ORF">CH362_16980</name>
</gene>
<dbReference type="RefSeq" id="WP_100711517.1">
    <property type="nucleotide sequence ID" value="NZ_NPDR01000010.1"/>
</dbReference>
<keyword evidence="2" id="KW-1185">Reference proteome</keyword>
<evidence type="ECO:0008006" key="3">
    <source>
        <dbReference type="Google" id="ProtNLM"/>
    </source>
</evidence>
<dbReference type="OrthoDB" id="342055at2"/>
<evidence type="ECO:0000313" key="1">
    <source>
        <dbReference type="EMBL" id="PJZ47791.1"/>
    </source>
</evidence>